<dbReference type="OrthoDB" id="9814572at2"/>
<dbReference type="InterPro" id="IPR052916">
    <property type="entry name" value="Type-I_RE_MTase_Subunit"/>
</dbReference>
<feature type="domain" description="DNA methylase adenine-specific" evidence="3">
    <location>
        <begin position="272"/>
        <end position="541"/>
    </location>
</feature>
<dbReference type="Pfam" id="PF02384">
    <property type="entry name" value="N6_Mtase"/>
    <property type="match status" value="1"/>
</dbReference>
<proteinExistence type="predicted"/>
<dbReference type="Gene3D" id="3.90.220.20">
    <property type="entry name" value="DNA methylase specificity domains"/>
    <property type="match status" value="1"/>
</dbReference>
<dbReference type="Gene3D" id="3.40.50.150">
    <property type="entry name" value="Vaccinia Virus protein VP39"/>
    <property type="match status" value="1"/>
</dbReference>
<dbReference type="SUPFAM" id="SSF116734">
    <property type="entry name" value="DNA methylase specificity domain"/>
    <property type="match status" value="1"/>
</dbReference>
<name>A0A9X0LY43_LACJH</name>
<dbReference type="REBASE" id="158893">
    <property type="entry name" value="M.LjoW1ORF3130P"/>
</dbReference>
<dbReference type="SUPFAM" id="SSF53335">
    <property type="entry name" value="S-adenosyl-L-methionine-dependent methyltransferases"/>
    <property type="match status" value="1"/>
</dbReference>
<dbReference type="Pfam" id="PF13588">
    <property type="entry name" value="HSDR_N_2"/>
    <property type="match status" value="1"/>
</dbReference>
<dbReference type="InterPro" id="IPR029464">
    <property type="entry name" value="HSDR_N"/>
</dbReference>
<dbReference type="InterPro" id="IPR029063">
    <property type="entry name" value="SAM-dependent_MTases_sf"/>
</dbReference>
<dbReference type="GO" id="GO:0032259">
    <property type="term" value="P:methylation"/>
    <property type="evidence" value="ECO:0007669"/>
    <property type="project" value="InterPro"/>
</dbReference>
<dbReference type="GO" id="GO:0003677">
    <property type="term" value="F:DNA binding"/>
    <property type="evidence" value="ECO:0007669"/>
    <property type="project" value="UniProtKB-KW"/>
</dbReference>
<protein>
    <submittedName>
        <fullName evidence="5">Uncharacterized protein</fullName>
    </submittedName>
</protein>
<dbReference type="InterPro" id="IPR002052">
    <property type="entry name" value="DNA_methylase_N6_adenine_CS"/>
</dbReference>
<dbReference type="AlphaFoldDB" id="A0A9X0LY43"/>
<dbReference type="InterPro" id="IPR003356">
    <property type="entry name" value="DNA_methylase_A-5"/>
</dbReference>
<evidence type="ECO:0000259" key="4">
    <source>
        <dbReference type="Pfam" id="PF13588"/>
    </source>
</evidence>
<evidence type="ECO:0000259" key="3">
    <source>
        <dbReference type="Pfam" id="PF02384"/>
    </source>
</evidence>
<evidence type="ECO:0000313" key="5">
    <source>
        <dbReference type="EMBL" id="KXN76519.1"/>
    </source>
</evidence>
<dbReference type="PANTHER" id="PTHR42998">
    <property type="entry name" value="TYPE I RESTRICTION ENZYME HINDVIIP M PROTEIN-RELATED"/>
    <property type="match status" value="1"/>
</dbReference>
<evidence type="ECO:0000256" key="1">
    <source>
        <dbReference type="ARBA" id="ARBA00022747"/>
    </source>
</evidence>
<reference evidence="5 6" key="1">
    <citation type="submission" date="2016-02" db="EMBL/GenBank/DDBJ databases">
        <title>Complete Genome Sequences of Lactobacillus johnsonii Strain W1.</title>
        <authorList>
            <person name="Sun Y."/>
            <person name="Wu X."/>
        </authorList>
    </citation>
    <scope>NUCLEOTIDE SEQUENCE [LARGE SCALE GENOMIC DNA]</scope>
    <source>
        <strain evidence="5 6">W1</strain>
    </source>
</reference>
<comment type="caution">
    <text evidence="5">The sequence shown here is derived from an EMBL/GenBank/DDBJ whole genome shotgun (WGS) entry which is preliminary data.</text>
</comment>
<sequence>MVNKRSKVTDYISGKEITAGPEEIEAVQPLLKQLVNDYNYPKNHIVAHPQWKVKSRPSDRTKQYPVDIAIFTGSKHTDDNLYAIAECKRKTRKDGLAQLKIYLSLSNAKLGIWFNGKEYAFVHKIVKNNEIEFQNISNIPLCGQRIEDLGLFKRKDLIKTNNLKPVFNTIRNYLAANNIGSTLDSELMIQLINIIFCKIYDERFTKMDSIVRFRAGLNEDAKSVADRIKTIFQEVKQQYSDVFTVDDKITLSEESIAYIVGQLQQYCLINAKRDAVGDAFETFISPSLRGGQGQFFTPRNVINLLVHMTDPGISSKIIDPACGSGGFLIESLRYVWHKERVRDQELNWPEAEISANEQKIAISNFRGIDKEQFLAKTTKAYMALLGDGRGGIYCENSLDRLKNWSNNAQANIQLGTFDLVLTNPPYGSKLKINARDILRQYALGYEKKRTDKLLKSQTPQVLFIERSLELLKPNGILGIVAPESMFCNPSHQYIMEYIEKHAEIEAIISMPEDLFQPHTHAKTCVVIMRKLNVNKVGNKEVVESINPDDEIFMGIANWCGHDSRGLEIPKDDIPKIQKQYELFKANKLNTYNSLGFTVRQKDIVNHIYLPKYYNPEIKNQISSLMNGYDLVTIGDLKDKGLISISTGNEVGKLAYGTGNIPFIRTSDIANWDIKIDPKQGISEDIYEGLKEKQDIKPYDILMVRDGTYLIGTCAMLLPDDVKIVYQSHIYKIRSNDFDKLDPYLLLGLLSSPIVKRQIRSKQFTQDIIDTLGGRINELILPIPKDKKQQENIINNVKNVYKKKEETKKLMRKIVTQSIPELNIDSNNTSFTLTDL</sequence>
<dbReference type="GO" id="GO:0009307">
    <property type="term" value="P:DNA restriction-modification system"/>
    <property type="evidence" value="ECO:0007669"/>
    <property type="project" value="UniProtKB-KW"/>
</dbReference>
<dbReference type="PRINTS" id="PR00507">
    <property type="entry name" value="N12N6MTFRASE"/>
</dbReference>
<dbReference type="EMBL" id="LSNG01000020">
    <property type="protein sequence ID" value="KXN76519.1"/>
    <property type="molecule type" value="Genomic_DNA"/>
</dbReference>
<evidence type="ECO:0000256" key="2">
    <source>
        <dbReference type="ARBA" id="ARBA00023125"/>
    </source>
</evidence>
<accession>A0A9X0LY43</accession>
<dbReference type="RefSeq" id="WP_061400165.1">
    <property type="nucleotide sequence ID" value="NZ_LSNG01000020.1"/>
</dbReference>
<dbReference type="InterPro" id="IPR044946">
    <property type="entry name" value="Restrct_endonuc_typeI_TRD_sf"/>
</dbReference>
<dbReference type="PANTHER" id="PTHR42998:SF1">
    <property type="entry name" value="TYPE I RESTRICTION ENZYME HINDI METHYLASE SUBUNIT"/>
    <property type="match status" value="1"/>
</dbReference>
<dbReference type="GO" id="GO:0008170">
    <property type="term" value="F:N-methyltransferase activity"/>
    <property type="evidence" value="ECO:0007669"/>
    <property type="project" value="InterPro"/>
</dbReference>
<keyword evidence="1" id="KW-0680">Restriction system</keyword>
<evidence type="ECO:0000313" key="6">
    <source>
        <dbReference type="Proteomes" id="UP000070346"/>
    </source>
</evidence>
<feature type="domain" description="Type I restriction enzyme R protein N-terminal" evidence="4">
    <location>
        <begin position="28"/>
        <end position="140"/>
    </location>
</feature>
<dbReference type="Proteomes" id="UP000070346">
    <property type="component" value="Unassembled WGS sequence"/>
</dbReference>
<organism evidence="5 6">
    <name type="scientific">Lactobacillus johnsonii</name>
    <dbReference type="NCBI Taxonomy" id="33959"/>
    <lineage>
        <taxon>Bacteria</taxon>
        <taxon>Bacillati</taxon>
        <taxon>Bacillota</taxon>
        <taxon>Bacilli</taxon>
        <taxon>Lactobacillales</taxon>
        <taxon>Lactobacillaceae</taxon>
        <taxon>Lactobacillus</taxon>
    </lineage>
</organism>
<gene>
    <name evidence="5" type="ORF">AYJ53_03130</name>
</gene>
<keyword evidence="2" id="KW-0238">DNA-binding</keyword>
<dbReference type="PROSITE" id="PS00092">
    <property type="entry name" value="N6_MTASE"/>
    <property type="match status" value="1"/>
</dbReference>